<dbReference type="EMBL" id="LAZR01043364">
    <property type="protein sequence ID" value="KKL07248.1"/>
    <property type="molecule type" value="Genomic_DNA"/>
</dbReference>
<dbReference type="InterPro" id="IPR050090">
    <property type="entry name" value="Tyrosine_recombinase_XerCD"/>
</dbReference>
<dbReference type="InterPro" id="IPR002104">
    <property type="entry name" value="Integrase_catalytic"/>
</dbReference>
<evidence type="ECO:0000256" key="1">
    <source>
        <dbReference type="ARBA" id="ARBA00023172"/>
    </source>
</evidence>
<gene>
    <name evidence="3" type="ORF">LCGC14_2587920</name>
</gene>
<dbReference type="Gene3D" id="1.10.443.10">
    <property type="entry name" value="Intergrase catalytic core"/>
    <property type="match status" value="1"/>
</dbReference>
<dbReference type="AlphaFoldDB" id="A0A0F9D5A4"/>
<dbReference type="PANTHER" id="PTHR30349">
    <property type="entry name" value="PHAGE INTEGRASE-RELATED"/>
    <property type="match status" value="1"/>
</dbReference>
<dbReference type="InterPro" id="IPR011010">
    <property type="entry name" value="DNA_brk_join_enz"/>
</dbReference>
<dbReference type="GO" id="GO:0003677">
    <property type="term" value="F:DNA binding"/>
    <property type="evidence" value="ECO:0007669"/>
    <property type="project" value="InterPro"/>
</dbReference>
<protein>
    <recommendedName>
        <fullName evidence="2">Tyr recombinase domain-containing protein</fullName>
    </recommendedName>
</protein>
<dbReference type="GO" id="GO:0015074">
    <property type="term" value="P:DNA integration"/>
    <property type="evidence" value="ECO:0007669"/>
    <property type="project" value="InterPro"/>
</dbReference>
<dbReference type="SUPFAM" id="SSF56349">
    <property type="entry name" value="DNA breaking-rejoining enzymes"/>
    <property type="match status" value="1"/>
</dbReference>
<accession>A0A0F9D5A4</accession>
<feature type="domain" description="Tyr recombinase" evidence="2">
    <location>
        <begin position="265"/>
        <end position="464"/>
    </location>
</feature>
<evidence type="ECO:0000259" key="2">
    <source>
        <dbReference type="PROSITE" id="PS51898"/>
    </source>
</evidence>
<dbReference type="Pfam" id="PF00589">
    <property type="entry name" value="Phage_integrase"/>
    <property type="match status" value="1"/>
</dbReference>
<dbReference type="InterPro" id="IPR013762">
    <property type="entry name" value="Integrase-like_cat_sf"/>
</dbReference>
<feature type="non-terminal residue" evidence="3">
    <location>
        <position position="469"/>
    </location>
</feature>
<keyword evidence="1" id="KW-0233">DNA recombination</keyword>
<dbReference type="PANTHER" id="PTHR30349:SF64">
    <property type="entry name" value="PROPHAGE INTEGRASE INTD-RELATED"/>
    <property type="match status" value="1"/>
</dbReference>
<name>A0A0F9D5A4_9ZZZZ</name>
<dbReference type="CDD" id="cd01184">
    <property type="entry name" value="INT_C_like_1"/>
    <property type="match status" value="1"/>
</dbReference>
<organism evidence="3">
    <name type="scientific">marine sediment metagenome</name>
    <dbReference type="NCBI Taxonomy" id="412755"/>
    <lineage>
        <taxon>unclassified sequences</taxon>
        <taxon>metagenomes</taxon>
        <taxon>ecological metagenomes</taxon>
    </lineage>
</organism>
<feature type="non-terminal residue" evidence="3">
    <location>
        <position position="1"/>
    </location>
</feature>
<evidence type="ECO:0000313" key="3">
    <source>
        <dbReference type="EMBL" id="KKL07248.1"/>
    </source>
</evidence>
<proteinExistence type="predicted"/>
<dbReference type="GO" id="GO:0006310">
    <property type="term" value="P:DNA recombination"/>
    <property type="evidence" value="ECO:0007669"/>
    <property type="project" value="UniProtKB-KW"/>
</dbReference>
<comment type="caution">
    <text evidence="3">The sequence shown here is derived from an EMBL/GenBank/DDBJ whole genome shotgun (WGS) entry which is preliminary data.</text>
</comment>
<dbReference type="PROSITE" id="PS51898">
    <property type="entry name" value="TYR_RECOMBINASE"/>
    <property type="match status" value="1"/>
</dbReference>
<reference evidence="3" key="1">
    <citation type="journal article" date="2015" name="Nature">
        <title>Complex archaea that bridge the gap between prokaryotes and eukaryotes.</title>
        <authorList>
            <person name="Spang A."/>
            <person name="Saw J.H."/>
            <person name="Jorgensen S.L."/>
            <person name="Zaremba-Niedzwiedzka K."/>
            <person name="Martijn J."/>
            <person name="Lind A.E."/>
            <person name="van Eijk R."/>
            <person name="Schleper C."/>
            <person name="Guy L."/>
            <person name="Ettema T.J."/>
        </authorList>
    </citation>
    <scope>NUCLEOTIDE SEQUENCE</scope>
</reference>
<sequence length="469" mass="53365">YYAEHLIREFQIHTGAFRTTVTEYLEACERLGLDPLAVTPDFELALTEALKTARDVGLNRNTYEGVTDGHFARKIDTNQSKRLFSDFALEYLSLRCQGYEFRRADETPYAATGLGFEKSSLRNWQSSVRVFTEIVGDLPIGEYGKEEILDFNNLLQRLPANFGKSSKDKRSAREVIEQTELEEEQSIPKIIERFRKTGLPQNEIDDELAKVKRKRISSTTMKRHQTALSAIFRRALDLGAVSSNPFQGRTLTTSDIKRRQRTEQRILRIGWGDRINDLFGSEKFKAPLSDIGDPLFWAPLIAAFAGLRMEEILQLRLGDILTEDGIHHFAIQNELGTQFLKTENSVRKVPLHSALIDIGLLRLVALRQSQGMNRLFPNISRSKSKGTLSGTFSKNFAYYISSRGIKEDGLDFHALRTDFLTRLTRAGVPDHIRKGLMGHDQTDVTHANYFRAGETMLNLKGFVDRIDIN</sequence>